<accession>A0A644X304</accession>
<dbReference type="InterPro" id="IPR007074">
    <property type="entry name" value="LicD/FKTN/FKRP_NTP_transf"/>
</dbReference>
<dbReference type="Pfam" id="PF04991">
    <property type="entry name" value="LicD"/>
    <property type="match status" value="1"/>
</dbReference>
<dbReference type="PANTHER" id="PTHR43404:SF2">
    <property type="entry name" value="LIPOPOLYSACCHARIDE CHOLINEPHOSPHOTRANSFERASE LICD"/>
    <property type="match status" value="1"/>
</dbReference>
<proteinExistence type="predicted"/>
<dbReference type="AlphaFoldDB" id="A0A644X304"/>
<organism evidence="2">
    <name type="scientific">bioreactor metagenome</name>
    <dbReference type="NCBI Taxonomy" id="1076179"/>
    <lineage>
        <taxon>unclassified sequences</taxon>
        <taxon>metagenomes</taxon>
        <taxon>ecological metagenomes</taxon>
    </lineage>
</organism>
<name>A0A644X304_9ZZZZ</name>
<comment type="caution">
    <text evidence="2">The sequence shown here is derived from an EMBL/GenBank/DDBJ whole genome shotgun (WGS) entry which is preliminary data.</text>
</comment>
<dbReference type="GO" id="GO:0009100">
    <property type="term" value="P:glycoprotein metabolic process"/>
    <property type="evidence" value="ECO:0007669"/>
    <property type="project" value="UniProtKB-ARBA"/>
</dbReference>
<evidence type="ECO:0000313" key="2">
    <source>
        <dbReference type="EMBL" id="MPM10459.1"/>
    </source>
</evidence>
<dbReference type="PANTHER" id="PTHR43404">
    <property type="entry name" value="LIPOPOLYSACCHARIDE CHOLINEPHOSPHOTRANSFERASE LICD"/>
    <property type="match status" value="1"/>
</dbReference>
<dbReference type="InterPro" id="IPR052942">
    <property type="entry name" value="LPS_cholinephosphotransferase"/>
</dbReference>
<reference evidence="2" key="1">
    <citation type="submission" date="2019-08" db="EMBL/GenBank/DDBJ databases">
        <authorList>
            <person name="Kucharzyk K."/>
            <person name="Murdoch R.W."/>
            <person name="Higgins S."/>
            <person name="Loffler F."/>
        </authorList>
    </citation>
    <scope>NUCLEOTIDE SEQUENCE</scope>
</reference>
<evidence type="ECO:0000259" key="1">
    <source>
        <dbReference type="Pfam" id="PF04991"/>
    </source>
</evidence>
<protein>
    <recommendedName>
        <fullName evidence="1">LicD/FKTN/FKRP nucleotidyltransferase domain-containing protein</fullName>
    </recommendedName>
</protein>
<dbReference type="EMBL" id="VSSQ01001695">
    <property type="protein sequence ID" value="MPM10459.1"/>
    <property type="molecule type" value="Genomic_DNA"/>
</dbReference>
<feature type="domain" description="LicD/FKTN/FKRP nucleotidyltransferase" evidence="1">
    <location>
        <begin position="24"/>
        <end position="243"/>
    </location>
</feature>
<gene>
    <name evidence="2" type="ORF">SDC9_56791</name>
</gene>
<sequence length="272" mass="31179">MQRMTSRELKDIQFSILKKIDAFCKDNCLTYFLAHGSLIGAVRHQGFIPWDDDIDIAMPRPDYEKFVSSFKDETVSIYSLRTVSTCRYPYAKAYDTRTEVYEGSFKHMSDYGANIDVFPYDFAPSDDIQRRKLVRKARFWQMVLKVKLSRVSSIMTLKQNLIIAPGRVLLIFTSAASLARKIDWVARTYETKKGGKMGCLVWGYGEREIVDASVFSSAIQMPFEGFAASVPIGYDNLLSSMYGSYMELPPVEKQTTHHDFEAYWRGSNEESS</sequence>